<dbReference type="Gene3D" id="3.40.50.12780">
    <property type="entry name" value="N-terminal domain of ligase-like"/>
    <property type="match status" value="1"/>
</dbReference>
<evidence type="ECO:0000256" key="1">
    <source>
        <dbReference type="SAM" id="MobiDB-lite"/>
    </source>
</evidence>
<dbReference type="InterPro" id="IPR050237">
    <property type="entry name" value="ATP-dep_AMP-bd_enzyme"/>
</dbReference>
<organism evidence="4 5">
    <name type="scientific">Micrococcus cohnii</name>
    <dbReference type="NCBI Taxonomy" id="993416"/>
    <lineage>
        <taxon>Bacteria</taxon>
        <taxon>Bacillati</taxon>
        <taxon>Actinomycetota</taxon>
        <taxon>Actinomycetes</taxon>
        <taxon>Micrococcales</taxon>
        <taxon>Micrococcaceae</taxon>
        <taxon>Micrococcus</taxon>
    </lineage>
</organism>
<evidence type="ECO:0000313" key="4">
    <source>
        <dbReference type="EMBL" id="MBB4736032.1"/>
    </source>
</evidence>
<gene>
    <name evidence="4" type="ORF">HDA30_001540</name>
</gene>
<feature type="domain" description="AMP-dependent synthetase/ligase" evidence="2">
    <location>
        <begin position="13"/>
        <end position="239"/>
    </location>
</feature>
<protein>
    <submittedName>
        <fullName evidence="4">Acyl-CoA synthetase (AMP-forming)/AMP-acid ligase II</fullName>
    </submittedName>
</protein>
<dbReference type="EMBL" id="JACHNA010000001">
    <property type="protein sequence ID" value="MBB4736032.1"/>
    <property type="molecule type" value="Genomic_DNA"/>
</dbReference>
<evidence type="ECO:0000259" key="3">
    <source>
        <dbReference type="Pfam" id="PF13193"/>
    </source>
</evidence>
<dbReference type="Pfam" id="PF13193">
    <property type="entry name" value="AMP-binding_C"/>
    <property type="match status" value="1"/>
</dbReference>
<keyword evidence="4" id="KW-0436">Ligase</keyword>
<accession>A0A7W7GPS8</accession>
<dbReference type="InterPro" id="IPR025110">
    <property type="entry name" value="AMP-bd_C"/>
</dbReference>
<sequence length="418" mass="43412">MHAVRGRDRAAVLAEALAARAAGSVALVGDERWSEELFAAQVAQAEQALADLAARDAETAARIGWAAFTSGSTGRPRVVLRTDESWRVGHGAVAGWLGLSAGEGLLVPVHPVSSMAVNAAAFCAATGTRLRVPGRARLRAEDLRGAAALHATPAQLLDVLDLLDDSADSTLRVLLIGGDRLPDGARERAAAHGLRLSHYYGSAEASFVAVDHDGTGLRPLPGVEVRVGHDDAPAGVDGEGAADEAVGPLEVRSAHLAALDDSRLSDGVARWSEDGFLRTGDRAAWDPASGVLRVLGRADDAILTGGATVHPADVEAELQAVTGADGRPVAAAVLVLGIEDRRLGQRVAAWVQPAPGVAADEALAALRAAAPRRLSPAARPRRWQTVETLERTSSGKVRRVRPDAEDRNVRSDGGEDGA</sequence>
<evidence type="ECO:0000259" key="2">
    <source>
        <dbReference type="Pfam" id="PF00501"/>
    </source>
</evidence>
<dbReference type="Proteomes" id="UP000540191">
    <property type="component" value="Unassembled WGS sequence"/>
</dbReference>
<keyword evidence="5" id="KW-1185">Reference proteome</keyword>
<dbReference type="Gene3D" id="3.30.300.30">
    <property type="match status" value="1"/>
</dbReference>
<dbReference type="Pfam" id="PF00501">
    <property type="entry name" value="AMP-binding"/>
    <property type="match status" value="1"/>
</dbReference>
<dbReference type="InterPro" id="IPR042099">
    <property type="entry name" value="ANL_N_sf"/>
</dbReference>
<proteinExistence type="predicted"/>
<feature type="region of interest" description="Disordered" evidence="1">
    <location>
        <begin position="373"/>
        <end position="418"/>
    </location>
</feature>
<dbReference type="InterPro" id="IPR000873">
    <property type="entry name" value="AMP-dep_synth/lig_dom"/>
</dbReference>
<dbReference type="InterPro" id="IPR045851">
    <property type="entry name" value="AMP-bd_C_sf"/>
</dbReference>
<comment type="caution">
    <text evidence="4">The sequence shown here is derived from an EMBL/GenBank/DDBJ whole genome shotgun (WGS) entry which is preliminary data.</text>
</comment>
<reference evidence="4 5" key="1">
    <citation type="submission" date="2020-08" db="EMBL/GenBank/DDBJ databases">
        <title>Sequencing the genomes of 1000 actinobacteria strains.</title>
        <authorList>
            <person name="Klenk H.-P."/>
        </authorList>
    </citation>
    <scope>NUCLEOTIDE SEQUENCE [LARGE SCALE GENOMIC DNA]</scope>
    <source>
        <strain evidence="4 5">DSM 23974</strain>
    </source>
</reference>
<feature type="compositionally biased region" description="Polar residues" evidence="1">
    <location>
        <begin position="385"/>
        <end position="395"/>
    </location>
</feature>
<dbReference type="GO" id="GO:0016878">
    <property type="term" value="F:acid-thiol ligase activity"/>
    <property type="evidence" value="ECO:0007669"/>
    <property type="project" value="UniProtKB-ARBA"/>
</dbReference>
<dbReference type="RefSeq" id="WP_184241626.1">
    <property type="nucleotide sequence ID" value="NZ_JACHNA010000001.1"/>
</dbReference>
<name>A0A7W7GPS8_9MICC</name>
<feature type="domain" description="AMP-binding enzyme C-terminal" evidence="3">
    <location>
        <begin position="331"/>
        <end position="396"/>
    </location>
</feature>
<dbReference type="PANTHER" id="PTHR43767">
    <property type="entry name" value="LONG-CHAIN-FATTY-ACID--COA LIGASE"/>
    <property type="match status" value="1"/>
</dbReference>
<dbReference type="AlphaFoldDB" id="A0A7W7GPS8"/>
<dbReference type="PANTHER" id="PTHR43767:SF1">
    <property type="entry name" value="NONRIBOSOMAL PEPTIDE SYNTHASE PES1 (EUROFUNG)-RELATED"/>
    <property type="match status" value="1"/>
</dbReference>
<feature type="compositionally biased region" description="Basic and acidic residues" evidence="1">
    <location>
        <begin position="400"/>
        <end position="418"/>
    </location>
</feature>
<dbReference type="SUPFAM" id="SSF56801">
    <property type="entry name" value="Acetyl-CoA synthetase-like"/>
    <property type="match status" value="1"/>
</dbReference>
<evidence type="ECO:0000313" key="5">
    <source>
        <dbReference type="Proteomes" id="UP000540191"/>
    </source>
</evidence>